<feature type="non-terminal residue" evidence="1">
    <location>
        <position position="1"/>
    </location>
</feature>
<dbReference type="AlphaFoldDB" id="X0Y537"/>
<feature type="non-terminal residue" evidence="1">
    <location>
        <position position="190"/>
    </location>
</feature>
<dbReference type="EMBL" id="BARS01056032">
    <property type="protein sequence ID" value="GAG51044.1"/>
    <property type="molecule type" value="Genomic_DNA"/>
</dbReference>
<comment type="caution">
    <text evidence="1">The sequence shown here is derived from an EMBL/GenBank/DDBJ whole genome shotgun (WGS) entry which is preliminary data.</text>
</comment>
<evidence type="ECO:0000313" key="1">
    <source>
        <dbReference type="EMBL" id="GAG51044.1"/>
    </source>
</evidence>
<sequence>LDEVGLYIGTHTDRVTELNALSERITELGRGKVWLIVTAQEALEEIIPKVEAKAGQFQWLQDRFQIKVRLTPDNIDTVVKKRLLQKKADPAKLKPLRKLYTSHAGSLATSAMIKDPARDYQALFTRLDQGQFMASYPLLPYHVRLMQEIFGVLRSRGRASQELTGRERAVLGVVQATLVGVREREGLADR</sequence>
<organism evidence="1">
    <name type="scientific">marine sediment metagenome</name>
    <dbReference type="NCBI Taxonomy" id="412755"/>
    <lineage>
        <taxon>unclassified sequences</taxon>
        <taxon>metagenomes</taxon>
        <taxon>ecological metagenomes</taxon>
    </lineage>
</organism>
<accession>X0Y537</accession>
<name>X0Y537_9ZZZZ</name>
<proteinExistence type="predicted"/>
<reference evidence="1" key="1">
    <citation type="journal article" date="2014" name="Front. Microbiol.">
        <title>High frequency of phylogenetically diverse reductive dehalogenase-homologous genes in deep subseafloor sedimentary metagenomes.</title>
        <authorList>
            <person name="Kawai M."/>
            <person name="Futagami T."/>
            <person name="Toyoda A."/>
            <person name="Takaki Y."/>
            <person name="Nishi S."/>
            <person name="Hori S."/>
            <person name="Arai W."/>
            <person name="Tsubouchi T."/>
            <person name="Morono Y."/>
            <person name="Uchiyama I."/>
            <person name="Ito T."/>
            <person name="Fujiyama A."/>
            <person name="Inagaki F."/>
            <person name="Takami H."/>
        </authorList>
    </citation>
    <scope>NUCLEOTIDE SEQUENCE</scope>
    <source>
        <strain evidence="1">Expedition CK06-06</strain>
    </source>
</reference>
<gene>
    <name evidence="1" type="ORF">S01H1_82623</name>
</gene>
<protein>
    <submittedName>
        <fullName evidence="1">Uncharacterized protein</fullName>
    </submittedName>
</protein>